<keyword evidence="8 12" id="KW-1133">Transmembrane helix</keyword>
<proteinExistence type="inferred from homology"/>
<dbReference type="EMBL" id="JEMX01000168">
    <property type="protein sequence ID" value="EXI75030.1"/>
    <property type="molecule type" value="Genomic_DNA"/>
</dbReference>
<evidence type="ECO:0000256" key="1">
    <source>
        <dbReference type="ARBA" id="ARBA00004141"/>
    </source>
</evidence>
<dbReference type="GO" id="GO:0005886">
    <property type="term" value="C:plasma membrane"/>
    <property type="evidence" value="ECO:0007669"/>
    <property type="project" value="UniProtKB-SubCell"/>
</dbReference>
<accession>A0A011PDV4</accession>
<feature type="transmembrane region" description="Helical" evidence="12">
    <location>
        <begin position="202"/>
        <end position="220"/>
    </location>
</feature>
<feature type="transmembrane region" description="Helical" evidence="12">
    <location>
        <begin position="108"/>
        <end position="126"/>
    </location>
</feature>
<keyword evidence="11 12" id="KW-0066">ATP synthesis</keyword>
<dbReference type="InterPro" id="IPR045082">
    <property type="entry name" value="ATP_syn_F0_a_bact/chloroplast"/>
</dbReference>
<feature type="transmembrane region" description="Helical" evidence="12">
    <location>
        <begin position="86"/>
        <end position="102"/>
    </location>
</feature>
<dbReference type="PATRIC" id="fig|1454003.3.peg.4283"/>
<evidence type="ECO:0000256" key="4">
    <source>
        <dbReference type="ARBA" id="ARBA00022475"/>
    </source>
</evidence>
<keyword evidence="10 12" id="KW-0472">Membrane</keyword>
<evidence type="ECO:0000313" key="15">
    <source>
        <dbReference type="Proteomes" id="UP000021816"/>
    </source>
</evidence>
<organism evidence="14 15">
    <name type="scientific">Candidatus Accumulibacter appositus</name>
    <dbReference type="NCBI Taxonomy" id="1454003"/>
    <lineage>
        <taxon>Bacteria</taxon>
        <taxon>Pseudomonadati</taxon>
        <taxon>Pseudomonadota</taxon>
        <taxon>Betaproteobacteria</taxon>
        <taxon>Candidatus Accumulibacter</taxon>
    </lineage>
</organism>
<evidence type="ECO:0000256" key="9">
    <source>
        <dbReference type="ARBA" id="ARBA00023065"/>
    </source>
</evidence>
<comment type="subcellular location">
    <subcellularLocation>
        <location evidence="12 13">Cell membrane</location>
        <topology evidence="12 13">Multi-pass membrane protein</topology>
    </subcellularLocation>
    <subcellularLocation>
        <location evidence="1">Membrane</location>
        <topology evidence="1">Multi-pass membrane protein</topology>
    </subcellularLocation>
</comment>
<feature type="transmembrane region" description="Helical" evidence="12">
    <location>
        <begin position="27"/>
        <end position="47"/>
    </location>
</feature>
<feature type="transmembrane region" description="Helical" evidence="12">
    <location>
        <begin position="138"/>
        <end position="155"/>
    </location>
</feature>
<evidence type="ECO:0000256" key="10">
    <source>
        <dbReference type="ARBA" id="ARBA00023136"/>
    </source>
</evidence>
<dbReference type="FunFam" id="1.20.120.220:FF:000002">
    <property type="entry name" value="ATP synthase subunit a"/>
    <property type="match status" value="1"/>
</dbReference>
<evidence type="ECO:0000256" key="2">
    <source>
        <dbReference type="ARBA" id="ARBA00006810"/>
    </source>
</evidence>
<dbReference type="Gene3D" id="1.20.120.220">
    <property type="entry name" value="ATP synthase, F0 complex, subunit A"/>
    <property type="match status" value="1"/>
</dbReference>
<dbReference type="InterPro" id="IPR035908">
    <property type="entry name" value="F0_ATP_A_sf"/>
</dbReference>
<dbReference type="PANTHER" id="PTHR42823:SF3">
    <property type="entry name" value="ATP SYNTHASE SUBUNIT A, CHLOROPLASTIC"/>
    <property type="match status" value="1"/>
</dbReference>
<evidence type="ECO:0000256" key="11">
    <source>
        <dbReference type="ARBA" id="ARBA00023310"/>
    </source>
</evidence>
<dbReference type="Pfam" id="PF00119">
    <property type="entry name" value="ATP-synt_A"/>
    <property type="match status" value="1"/>
</dbReference>
<evidence type="ECO:0000256" key="13">
    <source>
        <dbReference type="RuleBase" id="RU000483"/>
    </source>
</evidence>
<name>A0A011PDV4_9PROT</name>
<comment type="function">
    <text evidence="12 13">Key component of the proton channel; it plays a direct role in the translocation of protons across the membrane.</text>
</comment>
<dbReference type="AlphaFoldDB" id="A0A011PDV4"/>
<feature type="transmembrane region" description="Helical" evidence="12">
    <location>
        <begin position="226"/>
        <end position="248"/>
    </location>
</feature>
<dbReference type="InterPro" id="IPR000568">
    <property type="entry name" value="ATP_synth_F0_asu"/>
</dbReference>
<dbReference type="NCBIfam" id="NF004477">
    <property type="entry name" value="PRK05815.1-1"/>
    <property type="match status" value="1"/>
</dbReference>
<gene>
    <name evidence="14" type="primary">atpB_2</name>
    <name evidence="12" type="synonym">atpB</name>
    <name evidence="14" type="ORF">AW10_04218</name>
</gene>
<keyword evidence="4 12" id="KW-1003">Cell membrane</keyword>
<dbReference type="GO" id="GO:0045259">
    <property type="term" value="C:proton-transporting ATP synthase complex"/>
    <property type="evidence" value="ECO:0007669"/>
    <property type="project" value="UniProtKB-KW"/>
</dbReference>
<keyword evidence="7 12" id="KW-0375">Hydrogen ion transport</keyword>
<comment type="similarity">
    <text evidence="2 12 13">Belongs to the ATPase A chain family.</text>
</comment>
<evidence type="ECO:0000256" key="6">
    <source>
        <dbReference type="ARBA" id="ARBA00022692"/>
    </source>
</evidence>
<dbReference type="PROSITE" id="PS00449">
    <property type="entry name" value="ATPASE_A"/>
    <property type="match status" value="1"/>
</dbReference>
<keyword evidence="6 12" id="KW-0812">Transmembrane</keyword>
<dbReference type="Proteomes" id="UP000021816">
    <property type="component" value="Unassembled WGS sequence"/>
</dbReference>
<dbReference type="CDD" id="cd00310">
    <property type="entry name" value="ATP-synt_Fo_a_6"/>
    <property type="match status" value="1"/>
</dbReference>
<evidence type="ECO:0000256" key="12">
    <source>
        <dbReference type="HAMAP-Rule" id="MF_01393"/>
    </source>
</evidence>
<dbReference type="NCBIfam" id="TIGR01131">
    <property type="entry name" value="ATP_synt_6_or_A"/>
    <property type="match status" value="1"/>
</dbReference>
<keyword evidence="3 12" id="KW-0813">Transport</keyword>
<dbReference type="GO" id="GO:0042777">
    <property type="term" value="P:proton motive force-driven plasma membrane ATP synthesis"/>
    <property type="evidence" value="ECO:0007669"/>
    <property type="project" value="TreeGrafter"/>
</dbReference>
<keyword evidence="5 12" id="KW-0138">CF(0)</keyword>
<dbReference type="PANTHER" id="PTHR42823">
    <property type="entry name" value="ATP SYNTHASE SUBUNIT A, CHLOROPLASTIC"/>
    <property type="match status" value="1"/>
</dbReference>
<protein>
    <recommendedName>
        <fullName evidence="12 13">ATP synthase subunit a</fullName>
    </recommendedName>
    <alternativeName>
        <fullName evidence="12">ATP synthase F0 sector subunit a</fullName>
    </alternativeName>
    <alternativeName>
        <fullName evidence="12">F-ATPase subunit 6</fullName>
    </alternativeName>
</protein>
<dbReference type="GO" id="GO:0046933">
    <property type="term" value="F:proton-transporting ATP synthase activity, rotational mechanism"/>
    <property type="evidence" value="ECO:0007669"/>
    <property type="project" value="UniProtKB-UniRule"/>
</dbReference>
<dbReference type="HAMAP" id="MF_01393">
    <property type="entry name" value="ATP_synth_a_bact"/>
    <property type="match status" value="1"/>
</dbReference>
<dbReference type="SUPFAM" id="SSF81336">
    <property type="entry name" value="F1F0 ATP synthase subunit A"/>
    <property type="match status" value="1"/>
</dbReference>
<dbReference type="InterPro" id="IPR023011">
    <property type="entry name" value="ATP_synth_F0_asu_AS"/>
</dbReference>
<evidence type="ECO:0000256" key="3">
    <source>
        <dbReference type="ARBA" id="ARBA00022448"/>
    </source>
</evidence>
<keyword evidence="9 12" id="KW-0406">Ion transport</keyword>
<evidence type="ECO:0000256" key="7">
    <source>
        <dbReference type="ARBA" id="ARBA00022781"/>
    </source>
</evidence>
<evidence type="ECO:0000256" key="8">
    <source>
        <dbReference type="ARBA" id="ARBA00022989"/>
    </source>
</evidence>
<evidence type="ECO:0000313" key="14">
    <source>
        <dbReference type="EMBL" id="EXI75030.1"/>
    </source>
</evidence>
<evidence type="ECO:0000256" key="5">
    <source>
        <dbReference type="ARBA" id="ARBA00022547"/>
    </source>
</evidence>
<dbReference type="PRINTS" id="PR00123">
    <property type="entry name" value="ATPASEA"/>
</dbReference>
<reference evidence="14 15" key="1">
    <citation type="submission" date="2014-02" db="EMBL/GenBank/DDBJ databases">
        <title>Expanding our view of genomic diversity in Candidatus Accumulibacter clades.</title>
        <authorList>
            <person name="Skennerton C.T."/>
            <person name="Barr J.J."/>
            <person name="Slater F.R."/>
            <person name="Bond P.L."/>
            <person name="Tyson G.W."/>
        </authorList>
    </citation>
    <scope>NUCLEOTIDE SEQUENCE [LARGE SCALE GENOMIC DNA]</scope>
    <source>
        <strain evidence="15">BA-92</strain>
    </source>
</reference>
<sequence>MASGEALTSSEYIVHHLTNNAVGEGFWSLHLDTLFVSGIIGLVAFLGMAKLAKEATSGVPGPLQSFIEILLSFVDQQAKDTYHGRSPLVTPLAITIFVWVFLMNAMDLIPVDFLPLILGVFGIHYFKAVPTTDPNLTFAMSLTVFTIMIVMGIKVKGVGGFFHEVVAEPFGIKLAPLNIVFRLIEDLAKPISLSLRLFGNMYAGEMVFVLIALLGVWQLPLALPWALFHILIITLQAFVFMMLTIVYLSMASESHG</sequence>
<comment type="caution">
    <text evidence="14">The sequence shown here is derived from an EMBL/GenBank/DDBJ whole genome shotgun (WGS) entry which is preliminary data.</text>
</comment>
<dbReference type="STRING" id="1454003.AW10_04218"/>